<dbReference type="AlphaFoldDB" id="A0A3S0V047"/>
<name>A0A3S0V047_9PROT</name>
<evidence type="ECO:0000313" key="5">
    <source>
        <dbReference type="Proteomes" id="UP000280346"/>
    </source>
</evidence>
<dbReference type="OrthoDB" id="7329378at2"/>
<dbReference type="InterPro" id="IPR052346">
    <property type="entry name" value="O-mannosyl-transferase_TMTC"/>
</dbReference>
<keyword evidence="5" id="KW-1185">Reference proteome</keyword>
<dbReference type="EMBL" id="RZIJ01000015">
    <property type="protein sequence ID" value="RUQ68168.1"/>
    <property type="molecule type" value="Genomic_DNA"/>
</dbReference>
<evidence type="ECO:0000256" key="3">
    <source>
        <dbReference type="PROSITE-ProRule" id="PRU00339"/>
    </source>
</evidence>
<evidence type="ECO:0000256" key="1">
    <source>
        <dbReference type="ARBA" id="ARBA00022737"/>
    </source>
</evidence>
<dbReference type="Gene3D" id="1.25.40.10">
    <property type="entry name" value="Tetratricopeptide repeat domain"/>
    <property type="match status" value="2"/>
</dbReference>
<evidence type="ECO:0000256" key="2">
    <source>
        <dbReference type="ARBA" id="ARBA00022803"/>
    </source>
</evidence>
<dbReference type="RefSeq" id="WP_127000680.1">
    <property type="nucleotide sequence ID" value="NZ_JAKOAR010000001.1"/>
</dbReference>
<keyword evidence="2 3" id="KW-0802">TPR repeat</keyword>
<dbReference type="PANTHER" id="PTHR44227:SF3">
    <property type="entry name" value="PROTEIN O-MANNOSYL-TRANSFERASE TMTC4"/>
    <property type="match status" value="1"/>
</dbReference>
<dbReference type="Pfam" id="PF13424">
    <property type="entry name" value="TPR_12"/>
    <property type="match status" value="1"/>
</dbReference>
<evidence type="ECO:0000313" key="4">
    <source>
        <dbReference type="EMBL" id="RUQ68168.1"/>
    </source>
</evidence>
<dbReference type="PROSITE" id="PS50005">
    <property type="entry name" value="TPR"/>
    <property type="match status" value="1"/>
</dbReference>
<accession>A0A3S0V047</accession>
<comment type="caution">
    <text evidence="4">The sequence shown here is derived from an EMBL/GenBank/DDBJ whole genome shotgun (WGS) entry which is preliminary data.</text>
</comment>
<dbReference type="PANTHER" id="PTHR44227">
    <property type="match status" value="1"/>
</dbReference>
<dbReference type="Proteomes" id="UP000280346">
    <property type="component" value="Unassembled WGS sequence"/>
</dbReference>
<reference evidence="4 5" key="1">
    <citation type="submission" date="2018-12" db="EMBL/GenBank/DDBJ databases">
        <authorList>
            <person name="Yang Y."/>
        </authorList>
    </citation>
    <scope>NUCLEOTIDE SEQUENCE [LARGE SCALE GENOMIC DNA]</scope>
    <source>
        <strain evidence="4 5">GSF71</strain>
    </source>
</reference>
<organism evidence="4 5">
    <name type="scientific">Azospirillum doebereinerae</name>
    <dbReference type="NCBI Taxonomy" id="92933"/>
    <lineage>
        <taxon>Bacteria</taxon>
        <taxon>Pseudomonadati</taxon>
        <taxon>Pseudomonadota</taxon>
        <taxon>Alphaproteobacteria</taxon>
        <taxon>Rhodospirillales</taxon>
        <taxon>Azospirillaceae</taxon>
        <taxon>Azospirillum</taxon>
    </lineage>
</organism>
<proteinExistence type="predicted"/>
<dbReference type="SUPFAM" id="SSF48452">
    <property type="entry name" value="TPR-like"/>
    <property type="match status" value="1"/>
</dbReference>
<feature type="repeat" description="TPR" evidence="3">
    <location>
        <begin position="140"/>
        <end position="173"/>
    </location>
</feature>
<dbReference type="InterPro" id="IPR011990">
    <property type="entry name" value="TPR-like_helical_dom_sf"/>
</dbReference>
<keyword evidence="1" id="KW-0677">Repeat</keyword>
<dbReference type="InterPro" id="IPR019734">
    <property type="entry name" value="TPR_rpt"/>
</dbReference>
<dbReference type="SMART" id="SM00028">
    <property type="entry name" value="TPR"/>
    <property type="match status" value="5"/>
</dbReference>
<gene>
    <name evidence="4" type="ORF">EJ913_18885</name>
</gene>
<sequence>MVSLRDALAAAVGHHRAGRLDRAEALYHSILRAVPDQPDALHLLGVLDGQDGRQGLALRRLRLAVAARPDDADTLNDLALTLRAAGQAGRAAGALGRALRLEPALPQAAYNLGNLLRDGGDPEGAVGWYRQALAHRADYPEAWNNLGMVLSALGRTREAADAFAEALARRPEDADLRINRANALDAVGGTAAAARLRRQALTLAPAGADVLHNLAVRLLGEAGMDRPVVAGRPLDHRKLARGLGWLRRALIVRRDHAAAGDALIGAALKLLQAGLADDALVEAAARAAPQALARDSQDTRAAAMIAYRFYRRGRADRGARWMRRVARRFTAGEAAADFELRTWSLIRPDRDFLDRLPGIDALLDGFPPLESVFDPPPGEGPLIAVSCDDVYFRRFVGDLLDSIETAGGGEAVHVHVVNPSAETEADLAVWRARLPLGFSRERVTVERWDAHRRATYYACIRFIRWHQLLDRHRRPLVHVDADCTLLADLGGFAEGMRGADAGLLRDGRGRGPTREITVCFAWFQPTPDGRRFLALTAAAIADALRRGDGWWMLDQAAPFCVLDALAAQGEAPVLRWFDWMDFPWIRFIGDK</sequence>
<protein>
    <submittedName>
        <fullName evidence="4">Tetratricopeptide repeat protein</fullName>
    </submittedName>
</protein>